<dbReference type="InterPro" id="IPR020846">
    <property type="entry name" value="MFS_dom"/>
</dbReference>
<dbReference type="InterPro" id="IPR005828">
    <property type="entry name" value="MFS_sugar_transport-like"/>
</dbReference>
<evidence type="ECO:0000259" key="9">
    <source>
        <dbReference type="PROSITE" id="PS50850"/>
    </source>
</evidence>
<dbReference type="Gene3D" id="1.20.1250.20">
    <property type="entry name" value="MFS general substrate transporter like domains"/>
    <property type="match status" value="2"/>
</dbReference>
<feature type="transmembrane region" description="Helical" evidence="8">
    <location>
        <begin position="333"/>
        <end position="354"/>
    </location>
</feature>
<proteinExistence type="predicted"/>
<keyword evidence="5 8" id="KW-1133">Transmembrane helix</keyword>
<dbReference type="EMBL" id="SNVI01000002">
    <property type="protein sequence ID" value="TFE41973.1"/>
    <property type="molecule type" value="Genomic_DNA"/>
</dbReference>
<feature type="transmembrane region" description="Helical" evidence="8">
    <location>
        <begin position="307"/>
        <end position="327"/>
    </location>
</feature>
<feature type="compositionally biased region" description="Polar residues" evidence="7">
    <location>
        <begin position="439"/>
        <end position="455"/>
    </location>
</feature>
<feature type="transmembrane region" description="Helical" evidence="8">
    <location>
        <begin position="375"/>
        <end position="397"/>
    </location>
</feature>
<keyword evidence="4 8" id="KW-0812">Transmembrane</keyword>
<feature type="transmembrane region" description="Helical" evidence="8">
    <location>
        <begin position="89"/>
        <end position="107"/>
    </location>
</feature>
<dbReference type="PANTHER" id="PTHR43045:SF1">
    <property type="entry name" value="SHIKIMATE TRANSPORTER"/>
    <property type="match status" value="1"/>
</dbReference>
<dbReference type="RefSeq" id="WP_134465250.1">
    <property type="nucleotide sequence ID" value="NZ_JBHMFL010000100.1"/>
</dbReference>
<evidence type="ECO:0000256" key="6">
    <source>
        <dbReference type="ARBA" id="ARBA00023136"/>
    </source>
</evidence>
<evidence type="ECO:0000256" key="7">
    <source>
        <dbReference type="SAM" id="MobiDB-lite"/>
    </source>
</evidence>
<dbReference type="FunFam" id="1.20.1250.20:FF:000001">
    <property type="entry name" value="Dicarboxylate MFS transporter"/>
    <property type="match status" value="1"/>
</dbReference>
<gene>
    <name evidence="10" type="ORF">E2553_35715</name>
</gene>
<dbReference type="GO" id="GO:0022857">
    <property type="term" value="F:transmembrane transporter activity"/>
    <property type="evidence" value="ECO:0007669"/>
    <property type="project" value="InterPro"/>
</dbReference>
<keyword evidence="3" id="KW-1003">Cell membrane</keyword>
<evidence type="ECO:0000256" key="5">
    <source>
        <dbReference type="ARBA" id="ARBA00022989"/>
    </source>
</evidence>
<dbReference type="GeneID" id="97310903"/>
<dbReference type="PROSITE" id="PS00216">
    <property type="entry name" value="SUGAR_TRANSPORT_1"/>
    <property type="match status" value="1"/>
</dbReference>
<sequence>MEKAGKPLGPASIVKVAVASFIGTLIEYFDFFLFGTAAALVFNKIFFPNLNPLTGTMASFAAFGAAFVARPLGGIVFGHFGDRLGRKTMLVLSLSIVGVSTAGVGLLPTYEQAGLLSPALLVFCRLMQGIAIGGEWSGAVLMAVEHAPPRKRAFYGSWPQCGIPAGLVLATASFYCVQRLSPADMLSWGWRVPFVSSAVLVLIGLYIRLKIDETPAFSAVKERQQEARFPIAEVAKTAWRSLLITIFAMGASNILFYIATVFVLRYAPEHAGVSRDVALGAICAAAFVQVFTIPLAAMLADRFGRRTVLLSGSALTVLAAFPFFWLIDTGTVLGTFLALQLALPVLHACTYSPIASFVPEQFETRLRYTGSAIGYQVGGLLMSGPVPFVAAALIATYGASWPLALYIMLGGVLSLIAVGAARETYMVDIEDTTEHFESGSDSSDTSGLIRQPATD</sequence>
<feature type="transmembrane region" description="Helical" evidence="8">
    <location>
        <begin position="54"/>
        <end position="77"/>
    </location>
</feature>
<accession>A0A4Y8MXC7</accession>
<evidence type="ECO:0000256" key="8">
    <source>
        <dbReference type="SAM" id="Phobius"/>
    </source>
</evidence>
<dbReference type="PANTHER" id="PTHR43045">
    <property type="entry name" value="SHIKIMATE TRANSPORTER"/>
    <property type="match status" value="1"/>
</dbReference>
<dbReference type="CDD" id="cd17369">
    <property type="entry name" value="MFS_ShiA_like"/>
    <property type="match status" value="1"/>
</dbReference>
<feature type="transmembrane region" description="Helical" evidence="8">
    <location>
        <begin position="12"/>
        <end position="42"/>
    </location>
</feature>
<keyword evidence="6 8" id="KW-0472">Membrane</keyword>
<organism evidence="10 11">
    <name type="scientific">Paraburkholderia dipogonis</name>
    <dbReference type="NCBI Taxonomy" id="1211383"/>
    <lineage>
        <taxon>Bacteria</taxon>
        <taxon>Pseudomonadati</taxon>
        <taxon>Pseudomonadota</taxon>
        <taxon>Betaproteobacteria</taxon>
        <taxon>Burkholderiales</taxon>
        <taxon>Burkholderiaceae</taxon>
        <taxon>Paraburkholderia</taxon>
    </lineage>
</organism>
<feature type="transmembrane region" description="Helical" evidence="8">
    <location>
        <begin position="278"/>
        <end position="300"/>
    </location>
</feature>
<feature type="region of interest" description="Disordered" evidence="7">
    <location>
        <begin position="435"/>
        <end position="455"/>
    </location>
</feature>
<feature type="domain" description="Major facilitator superfamily (MFS) profile" evidence="9">
    <location>
        <begin position="16"/>
        <end position="422"/>
    </location>
</feature>
<evidence type="ECO:0000256" key="3">
    <source>
        <dbReference type="ARBA" id="ARBA00022475"/>
    </source>
</evidence>
<dbReference type="InterPro" id="IPR005829">
    <property type="entry name" value="Sugar_transporter_CS"/>
</dbReference>
<feature type="transmembrane region" description="Helical" evidence="8">
    <location>
        <begin position="188"/>
        <end position="207"/>
    </location>
</feature>
<dbReference type="Proteomes" id="UP000297385">
    <property type="component" value="Unassembled WGS sequence"/>
</dbReference>
<feature type="transmembrane region" description="Helical" evidence="8">
    <location>
        <begin position="119"/>
        <end position="144"/>
    </location>
</feature>
<reference evidence="10 11" key="1">
    <citation type="submission" date="2019-03" db="EMBL/GenBank/DDBJ databases">
        <title>Complete Genome Sequence of Paraburkholderia dipogonis ICMP 19430T, a Nitrogen-fixing Symbiont of the South African Invasive Legume Dipogon lignosus in New Zealand.</title>
        <authorList>
            <person name="De Meyer S.E."/>
        </authorList>
    </citation>
    <scope>NUCLEOTIDE SEQUENCE [LARGE SCALE GENOMIC DNA]</scope>
    <source>
        <strain evidence="10 11">ICMP 19430</strain>
    </source>
</reference>
<evidence type="ECO:0000313" key="10">
    <source>
        <dbReference type="EMBL" id="TFE41973.1"/>
    </source>
</evidence>
<dbReference type="AlphaFoldDB" id="A0A4Y8MXC7"/>
<evidence type="ECO:0000256" key="1">
    <source>
        <dbReference type="ARBA" id="ARBA00004651"/>
    </source>
</evidence>
<dbReference type="GO" id="GO:0005886">
    <property type="term" value="C:plasma membrane"/>
    <property type="evidence" value="ECO:0007669"/>
    <property type="project" value="UniProtKB-SubCell"/>
</dbReference>
<keyword evidence="2" id="KW-0813">Transport</keyword>
<feature type="transmembrane region" description="Helical" evidence="8">
    <location>
        <begin position="403"/>
        <end position="421"/>
    </location>
</feature>
<dbReference type="PROSITE" id="PS50850">
    <property type="entry name" value="MFS"/>
    <property type="match status" value="1"/>
</dbReference>
<comment type="subcellular location">
    <subcellularLocation>
        <location evidence="1">Cell membrane</location>
        <topology evidence="1">Multi-pass membrane protein</topology>
    </subcellularLocation>
</comment>
<protein>
    <submittedName>
        <fullName evidence="10">MFS transporter</fullName>
    </submittedName>
</protein>
<dbReference type="InterPro" id="IPR036259">
    <property type="entry name" value="MFS_trans_sf"/>
</dbReference>
<dbReference type="SUPFAM" id="SSF103473">
    <property type="entry name" value="MFS general substrate transporter"/>
    <property type="match status" value="1"/>
</dbReference>
<evidence type="ECO:0000256" key="2">
    <source>
        <dbReference type="ARBA" id="ARBA00022448"/>
    </source>
</evidence>
<dbReference type="Pfam" id="PF00083">
    <property type="entry name" value="Sugar_tr"/>
    <property type="match status" value="2"/>
</dbReference>
<feature type="transmembrane region" description="Helical" evidence="8">
    <location>
        <begin position="242"/>
        <end position="266"/>
    </location>
</feature>
<name>A0A4Y8MXC7_9BURK</name>
<evidence type="ECO:0000313" key="11">
    <source>
        <dbReference type="Proteomes" id="UP000297385"/>
    </source>
</evidence>
<evidence type="ECO:0000256" key="4">
    <source>
        <dbReference type="ARBA" id="ARBA00022692"/>
    </source>
</evidence>
<feature type="transmembrane region" description="Helical" evidence="8">
    <location>
        <begin position="156"/>
        <end position="176"/>
    </location>
</feature>
<comment type="caution">
    <text evidence="10">The sequence shown here is derived from an EMBL/GenBank/DDBJ whole genome shotgun (WGS) entry which is preliminary data.</text>
</comment>